<sequence>MYNEKVIMEEICEEITKIRTLLELIARGNLKEELEKVATTPERKRIWALCNGSLSTQEIAEKIGRTQRAVQQFIKELGKLDLIEAERRGYPKRRFDLVPSD</sequence>
<comment type="caution">
    <text evidence="1">The sequence shown here is derived from an EMBL/GenBank/DDBJ whole genome shotgun (WGS) entry which is preliminary data.</text>
</comment>
<dbReference type="SUPFAM" id="SSF46785">
    <property type="entry name" value="Winged helix' DNA-binding domain"/>
    <property type="match status" value="1"/>
</dbReference>
<dbReference type="InterPro" id="IPR036390">
    <property type="entry name" value="WH_DNA-bd_sf"/>
</dbReference>
<proteinExistence type="predicted"/>
<protein>
    <submittedName>
        <fullName evidence="1">Uncharacterized protein</fullName>
    </submittedName>
</protein>
<reference evidence="1" key="1">
    <citation type="journal article" date="2014" name="Front. Microbiol.">
        <title>High frequency of phylogenetically diverse reductive dehalogenase-homologous genes in deep subseafloor sedimentary metagenomes.</title>
        <authorList>
            <person name="Kawai M."/>
            <person name="Futagami T."/>
            <person name="Toyoda A."/>
            <person name="Takaki Y."/>
            <person name="Nishi S."/>
            <person name="Hori S."/>
            <person name="Arai W."/>
            <person name="Tsubouchi T."/>
            <person name="Morono Y."/>
            <person name="Uchiyama I."/>
            <person name="Ito T."/>
            <person name="Fujiyama A."/>
            <person name="Inagaki F."/>
            <person name="Takami H."/>
        </authorList>
    </citation>
    <scope>NUCLEOTIDE SEQUENCE</scope>
    <source>
        <strain evidence="1">Expedition CK06-06</strain>
    </source>
</reference>
<organism evidence="1">
    <name type="scientific">marine sediment metagenome</name>
    <dbReference type="NCBI Taxonomy" id="412755"/>
    <lineage>
        <taxon>unclassified sequences</taxon>
        <taxon>metagenomes</taxon>
        <taxon>ecological metagenomes</taxon>
    </lineage>
</organism>
<dbReference type="InterPro" id="IPR036388">
    <property type="entry name" value="WH-like_DNA-bd_sf"/>
</dbReference>
<dbReference type="EMBL" id="BARU01020617">
    <property type="protein sequence ID" value="GAH51029.1"/>
    <property type="molecule type" value="Genomic_DNA"/>
</dbReference>
<accession>X1HB10</accession>
<evidence type="ECO:0000313" key="1">
    <source>
        <dbReference type="EMBL" id="GAH51029.1"/>
    </source>
</evidence>
<dbReference type="AlphaFoldDB" id="X1HB10"/>
<name>X1HB10_9ZZZZ</name>
<dbReference type="Gene3D" id="1.10.10.10">
    <property type="entry name" value="Winged helix-like DNA-binding domain superfamily/Winged helix DNA-binding domain"/>
    <property type="match status" value="1"/>
</dbReference>
<gene>
    <name evidence="1" type="ORF">S03H2_33833</name>
</gene>